<organism evidence="6 7">
    <name type="scientific">Pseudonocardia kongjuensis</name>
    <dbReference type="NCBI Taxonomy" id="102227"/>
    <lineage>
        <taxon>Bacteria</taxon>
        <taxon>Bacillati</taxon>
        <taxon>Actinomycetota</taxon>
        <taxon>Actinomycetes</taxon>
        <taxon>Pseudonocardiales</taxon>
        <taxon>Pseudonocardiaceae</taxon>
        <taxon>Pseudonocardia</taxon>
    </lineage>
</organism>
<proteinExistence type="predicted"/>
<dbReference type="InterPro" id="IPR002933">
    <property type="entry name" value="Peptidase_M20"/>
</dbReference>
<dbReference type="InterPro" id="IPR036264">
    <property type="entry name" value="Bact_exopeptidase_dim_dom"/>
</dbReference>
<dbReference type="Pfam" id="PF07687">
    <property type="entry name" value="M20_dimer"/>
    <property type="match status" value="1"/>
</dbReference>
<keyword evidence="4" id="KW-0862">Zinc</keyword>
<evidence type="ECO:0000256" key="1">
    <source>
        <dbReference type="ARBA" id="ARBA00001947"/>
    </source>
</evidence>
<evidence type="ECO:0000256" key="2">
    <source>
        <dbReference type="ARBA" id="ARBA00022723"/>
    </source>
</evidence>
<dbReference type="Pfam" id="PF01546">
    <property type="entry name" value="Peptidase_M20"/>
    <property type="match status" value="1"/>
</dbReference>
<dbReference type="Gene3D" id="3.30.70.360">
    <property type="match status" value="1"/>
</dbReference>
<dbReference type="PROSITE" id="PS00759">
    <property type="entry name" value="ARGE_DAPE_CPG2_2"/>
    <property type="match status" value="1"/>
</dbReference>
<dbReference type="InterPro" id="IPR001261">
    <property type="entry name" value="ArgE/DapE_CS"/>
</dbReference>
<dbReference type="SUPFAM" id="SSF53187">
    <property type="entry name" value="Zn-dependent exopeptidases"/>
    <property type="match status" value="1"/>
</dbReference>
<dbReference type="PANTHER" id="PTHR43808">
    <property type="entry name" value="ACETYLORNITHINE DEACETYLASE"/>
    <property type="match status" value="1"/>
</dbReference>
<gene>
    <name evidence="6" type="ORF">GCM10009613_03180</name>
</gene>
<sequence>MHDPVDLAGRLVALDTRGGGERVAADLLADLLDDGGFAVWVTEPEPGRANLVARRGAGPPTTLTGHLDTVPADPAGWSFDPHAGDVVDGRLRGRGSTDMKGGVAAITVAALRSGPDVGLQLVFTFGEETGGDGARTLTDLEPSPLLLVAEPTSNRVLHGHKGVLWLRLTAAGVSAHGSRPELGRNALVTLARAATRLHDHDGWPVSPTHGPATCNPGVLRSGTQPNLVPDHAELELDLRLVPGFDAGAARAVVAGLAGDTGHLRTDTMIDLPAIGTDPADPRAAPAARELGHRGGAAEFATYFTDASVLASRLGTGGRDCAVLVCGPGDPELAHVTDETCSAANIAACTDALVRACAAAPG</sequence>
<accession>A0ABN1XGV4</accession>
<evidence type="ECO:0000256" key="3">
    <source>
        <dbReference type="ARBA" id="ARBA00022801"/>
    </source>
</evidence>
<dbReference type="InterPro" id="IPR050072">
    <property type="entry name" value="Peptidase_M20A"/>
</dbReference>
<dbReference type="InterPro" id="IPR011650">
    <property type="entry name" value="Peptidase_M20_dimer"/>
</dbReference>
<protein>
    <submittedName>
        <fullName evidence="6">M20 family metallopeptidase</fullName>
    </submittedName>
</protein>
<comment type="cofactor">
    <cofactor evidence="1">
        <name>Zn(2+)</name>
        <dbReference type="ChEBI" id="CHEBI:29105"/>
    </cofactor>
</comment>
<evidence type="ECO:0000313" key="6">
    <source>
        <dbReference type="EMBL" id="GAA1379849.1"/>
    </source>
</evidence>
<feature type="domain" description="Peptidase M20 dimerisation" evidence="5">
    <location>
        <begin position="159"/>
        <end position="254"/>
    </location>
</feature>
<dbReference type="EMBL" id="BAAAJK010000001">
    <property type="protein sequence ID" value="GAA1379849.1"/>
    <property type="molecule type" value="Genomic_DNA"/>
</dbReference>
<evidence type="ECO:0000259" key="5">
    <source>
        <dbReference type="Pfam" id="PF07687"/>
    </source>
</evidence>
<keyword evidence="7" id="KW-1185">Reference proteome</keyword>
<reference evidence="6 7" key="1">
    <citation type="journal article" date="2019" name="Int. J. Syst. Evol. Microbiol.">
        <title>The Global Catalogue of Microorganisms (GCM) 10K type strain sequencing project: providing services to taxonomists for standard genome sequencing and annotation.</title>
        <authorList>
            <consortium name="The Broad Institute Genomics Platform"/>
            <consortium name="The Broad Institute Genome Sequencing Center for Infectious Disease"/>
            <person name="Wu L."/>
            <person name="Ma J."/>
        </authorList>
    </citation>
    <scope>NUCLEOTIDE SEQUENCE [LARGE SCALE GENOMIC DNA]</scope>
    <source>
        <strain evidence="6 7">JCM 11896</strain>
    </source>
</reference>
<evidence type="ECO:0000256" key="4">
    <source>
        <dbReference type="ARBA" id="ARBA00022833"/>
    </source>
</evidence>
<dbReference type="SUPFAM" id="SSF55031">
    <property type="entry name" value="Bacterial exopeptidase dimerisation domain"/>
    <property type="match status" value="1"/>
</dbReference>
<dbReference type="RefSeq" id="WP_344017725.1">
    <property type="nucleotide sequence ID" value="NZ_BAAAJK010000001.1"/>
</dbReference>
<dbReference type="Proteomes" id="UP001501414">
    <property type="component" value="Unassembled WGS sequence"/>
</dbReference>
<keyword evidence="3" id="KW-0378">Hydrolase</keyword>
<name>A0ABN1XGV4_9PSEU</name>
<keyword evidence="2" id="KW-0479">Metal-binding</keyword>
<comment type="caution">
    <text evidence="6">The sequence shown here is derived from an EMBL/GenBank/DDBJ whole genome shotgun (WGS) entry which is preliminary data.</text>
</comment>
<evidence type="ECO:0000313" key="7">
    <source>
        <dbReference type="Proteomes" id="UP001501414"/>
    </source>
</evidence>
<dbReference type="Gene3D" id="3.40.630.10">
    <property type="entry name" value="Zn peptidases"/>
    <property type="match status" value="1"/>
</dbReference>